<organism evidence="2 3">
    <name type="scientific">Roseateles depolymerans</name>
    <dbReference type="NCBI Taxonomy" id="76731"/>
    <lineage>
        <taxon>Bacteria</taxon>
        <taxon>Pseudomonadati</taxon>
        <taxon>Pseudomonadota</taxon>
        <taxon>Betaproteobacteria</taxon>
        <taxon>Burkholderiales</taxon>
        <taxon>Sphaerotilaceae</taxon>
        <taxon>Roseateles</taxon>
    </lineage>
</organism>
<gene>
    <name evidence="2" type="ORF">RD2015_2376</name>
</gene>
<reference evidence="2 3" key="1">
    <citation type="submission" date="2015-12" db="EMBL/GenBank/DDBJ databases">
        <title>Complete genome of Roseateles depolymerans KCTC 42856.</title>
        <authorList>
            <person name="Kim K.M."/>
        </authorList>
    </citation>
    <scope>NUCLEOTIDE SEQUENCE [LARGE SCALE GENOMIC DNA]</scope>
    <source>
        <strain evidence="2 3">KCTC 42856</strain>
    </source>
</reference>
<dbReference type="Proteomes" id="UP000060699">
    <property type="component" value="Chromosome"/>
</dbReference>
<dbReference type="AlphaFoldDB" id="A0A0U3LFL0"/>
<keyword evidence="3" id="KW-1185">Reference proteome</keyword>
<evidence type="ECO:0000313" key="3">
    <source>
        <dbReference type="Proteomes" id="UP000060699"/>
    </source>
</evidence>
<proteinExistence type="predicted"/>
<dbReference type="EMBL" id="CP013729">
    <property type="protein sequence ID" value="ALV06847.1"/>
    <property type="molecule type" value="Genomic_DNA"/>
</dbReference>
<protein>
    <submittedName>
        <fullName evidence="2">Uncharacterized protein</fullName>
    </submittedName>
</protein>
<dbReference type="KEGG" id="rdp:RD2015_2376"/>
<sequence length="108" mass="11140">MLCLVSLLGFQSLGLVHRSLHGGSRAPRAVLVAEATGTPAILKSPSLGHLPGSTDCQLLDELSTALGPITQALAWTALLPDHPVSTPQPHSATVAQTWRAPARAPPVA</sequence>
<feature type="region of interest" description="Disordered" evidence="1">
    <location>
        <begin position="84"/>
        <end position="108"/>
    </location>
</feature>
<feature type="compositionally biased region" description="Polar residues" evidence="1">
    <location>
        <begin position="85"/>
        <end position="96"/>
    </location>
</feature>
<evidence type="ECO:0000256" key="1">
    <source>
        <dbReference type="SAM" id="MobiDB-lite"/>
    </source>
</evidence>
<name>A0A0U3LFL0_9BURK</name>
<evidence type="ECO:0000313" key="2">
    <source>
        <dbReference type="EMBL" id="ALV06847.1"/>
    </source>
</evidence>
<accession>A0A0U3LFL0</accession>